<dbReference type="EMBL" id="QPFP01000195">
    <property type="protein sequence ID" value="TEB19367.1"/>
    <property type="molecule type" value="Genomic_DNA"/>
</dbReference>
<evidence type="ECO:0000256" key="1">
    <source>
        <dbReference type="SAM" id="MobiDB-lite"/>
    </source>
</evidence>
<proteinExistence type="predicted"/>
<dbReference type="AlphaFoldDB" id="A0A4Y7SD05"/>
<gene>
    <name evidence="2" type="ORF">FA13DRAFT_377403</name>
</gene>
<keyword evidence="3" id="KW-1185">Reference proteome</keyword>
<feature type="region of interest" description="Disordered" evidence="1">
    <location>
        <begin position="18"/>
        <end position="39"/>
    </location>
</feature>
<accession>A0A4Y7SD05</accession>
<name>A0A4Y7SD05_COPMI</name>
<evidence type="ECO:0000313" key="3">
    <source>
        <dbReference type="Proteomes" id="UP000298030"/>
    </source>
</evidence>
<dbReference type="Proteomes" id="UP000298030">
    <property type="component" value="Unassembled WGS sequence"/>
</dbReference>
<reference evidence="2 3" key="1">
    <citation type="journal article" date="2019" name="Nat. Ecol. Evol.">
        <title>Megaphylogeny resolves global patterns of mushroom evolution.</title>
        <authorList>
            <person name="Varga T."/>
            <person name="Krizsan K."/>
            <person name="Foldi C."/>
            <person name="Dima B."/>
            <person name="Sanchez-Garcia M."/>
            <person name="Sanchez-Ramirez S."/>
            <person name="Szollosi G.J."/>
            <person name="Szarkandi J.G."/>
            <person name="Papp V."/>
            <person name="Albert L."/>
            <person name="Andreopoulos W."/>
            <person name="Angelini C."/>
            <person name="Antonin V."/>
            <person name="Barry K.W."/>
            <person name="Bougher N.L."/>
            <person name="Buchanan P."/>
            <person name="Buyck B."/>
            <person name="Bense V."/>
            <person name="Catcheside P."/>
            <person name="Chovatia M."/>
            <person name="Cooper J."/>
            <person name="Damon W."/>
            <person name="Desjardin D."/>
            <person name="Finy P."/>
            <person name="Geml J."/>
            <person name="Haridas S."/>
            <person name="Hughes K."/>
            <person name="Justo A."/>
            <person name="Karasinski D."/>
            <person name="Kautmanova I."/>
            <person name="Kiss B."/>
            <person name="Kocsube S."/>
            <person name="Kotiranta H."/>
            <person name="LaButti K.M."/>
            <person name="Lechner B.E."/>
            <person name="Liimatainen K."/>
            <person name="Lipzen A."/>
            <person name="Lukacs Z."/>
            <person name="Mihaltcheva S."/>
            <person name="Morgado L.N."/>
            <person name="Niskanen T."/>
            <person name="Noordeloos M.E."/>
            <person name="Ohm R.A."/>
            <person name="Ortiz-Santana B."/>
            <person name="Ovrebo C."/>
            <person name="Racz N."/>
            <person name="Riley R."/>
            <person name="Savchenko A."/>
            <person name="Shiryaev A."/>
            <person name="Soop K."/>
            <person name="Spirin V."/>
            <person name="Szebenyi C."/>
            <person name="Tomsovsky M."/>
            <person name="Tulloss R.E."/>
            <person name="Uehling J."/>
            <person name="Grigoriev I.V."/>
            <person name="Vagvolgyi C."/>
            <person name="Papp T."/>
            <person name="Martin F.M."/>
            <person name="Miettinen O."/>
            <person name="Hibbett D.S."/>
            <person name="Nagy L.G."/>
        </authorList>
    </citation>
    <scope>NUCLEOTIDE SEQUENCE [LARGE SCALE GENOMIC DNA]</scope>
    <source>
        <strain evidence="2 3">FP101781</strain>
    </source>
</reference>
<protein>
    <submittedName>
        <fullName evidence="2">Uncharacterized protein</fullName>
    </submittedName>
</protein>
<comment type="caution">
    <text evidence="2">The sequence shown here is derived from an EMBL/GenBank/DDBJ whole genome shotgun (WGS) entry which is preliminary data.</text>
</comment>
<organism evidence="2 3">
    <name type="scientific">Coprinellus micaceus</name>
    <name type="common">Glistening ink-cap mushroom</name>
    <name type="synonym">Coprinus micaceus</name>
    <dbReference type="NCBI Taxonomy" id="71717"/>
    <lineage>
        <taxon>Eukaryota</taxon>
        <taxon>Fungi</taxon>
        <taxon>Dikarya</taxon>
        <taxon>Basidiomycota</taxon>
        <taxon>Agaricomycotina</taxon>
        <taxon>Agaricomycetes</taxon>
        <taxon>Agaricomycetidae</taxon>
        <taxon>Agaricales</taxon>
        <taxon>Agaricineae</taxon>
        <taxon>Psathyrellaceae</taxon>
        <taxon>Coprinellus</taxon>
    </lineage>
</organism>
<sequence>MARCSLAHHSLALHGPLAPPLRSLGRTPQTTTLKHDTTTQGIEYASSPHETFEEGFGSVGSTLVASEGIALPFLMRPCAYRRFRQTRRRMTRAYFERLRPCSIGPPFKRLVGPSMVRHASSEGREMLAGHGLPTLHQLSIGKTYVMAGTDDVGSGTRSVRRKSSDTSRALRSRSTHHLFGCLHSLVMPWFTSKLGTIVLRLYPPAFHSMLAWSCLG</sequence>
<evidence type="ECO:0000313" key="2">
    <source>
        <dbReference type="EMBL" id="TEB19367.1"/>
    </source>
</evidence>